<evidence type="ECO:0000313" key="2">
    <source>
        <dbReference type="EMBL" id="MBD2701714.1"/>
    </source>
</evidence>
<keyword evidence="1" id="KW-0732">Signal</keyword>
<accession>A0A927ANE8</accession>
<proteinExistence type="predicted"/>
<keyword evidence="3" id="KW-1185">Reference proteome</keyword>
<evidence type="ECO:0000256" key="1">
    <source>
        <dbReference type="SAM" id="SignalP"/>
    </source>
</evidence>
<dbReference type="EMBL" id="JACWZY010000010">
    <property type="protein sequence ID" value="MBD2701714.1"/>
    <property type="molecule type" value="Genomic_DNA"/>
</dbReference>
<dbReference type="Proteomes" id="UP000598820">
    <property type="component" value="Unassembled WGS sequence"/>
</dbReference>
<protein>
    <submittedName>
        <fullName evidence="2">Pentapeptide repeat-containing protein</fullName>
    </submittedName>
</protein>
<feature type="chain" id="PRO_5038047317" evidence="1">
    <location>
        <begin position="36"/>
        <end position="321"/>
    </location>
</feature>
<dbReference type="AlphaFoldDB" id="A0A927ANE8"/>
<sequence>MYKVKQLNRFKRLNLSNLVAMLTLCIGCLGCTATATDTKPITARSILEKLGNQEPVFIENKTIEGDLDFTTLATYPQTETIRSVAIESSVYFKNCVFTGKVTAFNQRNGQTILCDFGKNLTFLNSKFNGETSFQSISVRGISSFANSQFNRNVTFEGARFGSETYFDGAMFTREVRFQTAHFAKMASFWKTIWAGVVYFQSAVFAGDARFNLGDFRSNLDFSMCTTDGQLTFNYAQSTGRNIFDNCRFRNAVDFSNATLKEASFKEAFFDTKATFIGVKSESLSFENAFFLSQKPLLDSAGSTPNVTGARLATSAIIPAKR</sequence>
<evidence type="ECO:0000313" key="3">
    <source>
        <dbReference type="Proteomes" id="UP000598820"/>
    </source>
</evidence>
<feature type="signal peptide" evidence="1">
    <location>
        <begin position="1"/>
        <end position="35"/>
    </location>
</feature>
<gene>
    <name evidence="2" type="ORF">IC229_13775</name>
</gene>
<dbReference type="RefSeq" id="WP_190887571.1">
    <property type="nucleotide sequence ID" value="NZ_JACWZY010000010.1"/>
</dbReference>
<reference evidence="2" key="1">
    <citation type="submission" date="2020-09" db="EMBL/GenBank/DDBJ databases">
        <authorList>
            <person name="Kim M.K."/>
        </authorList>
    </citation>
    <scope>NUCLEOTIDE SEQUENCE</scope>
    <source>
        <strain evidence="2">BT702</strain>
    </source>
</reference>
<dbReference type="Pfam" id="PF13576">
    <property type="entry name" value="Pentapeptide_3"/>
    <property type="match status" value="1"/>
</dbReference>
<dbReference type="InterPro" id="IPR001646">
    <property type="entry name" value="5peptide_repeat"/>
</dbReference>
<comment type="caution">
    <text evidence="2">The sequence shown here is derived from an EMBL/GenBank/DDBJ whole genome shotgun (WGS) entry which is preliminary data.</text>
</comment>
<organism evidence="2 3">
    <name type="scientific">Spirosoma profusum</name>
    <dbReference type="NCBI Taxonomy" id="2771354"/>
    <lineage>
        <taxon>Bacteria</taxon>
        <taxon>Pseudomonadati</taxon>
        <taxon>Bacteroidota</taxon>
        <taxon>Cytophagia</taxon>
        <taxon>Cytophagales</taxon>
        <taxon>Cytophagaceae</taxon>
        <taxon>Spirosoma</taxon>
    </lineage>
</organism>
<name>A0A927ANE8_9BACT</name>